<dbReference type="EMBL" id="JAWZYT010002549">
    <property type="protein sequence ID" value="KAK4303664.1"/>
    <property type="molecule type" value="Genomic_DNA"/>
</dbReference>
<accession>A0AAE1U2F3</accession>
<comment type="caution">
    <text evidence="1">The sequence shown here is derived from an EMBL/GenBank/DDBJ whole genome shotgun (WGS) entry which is preliminary data.</text>
</comment>
<sequence length="116" mass="13143">MLCYSCYSTLATPNVALLHSTPSPLHHPRRSLSTSLHQTSPYTPHPYHYTATPLHHLRRSQQSFSYPSQHHYTERRLTLHTLTATPSPLHLFTTTPLHLYTSTPPSTFPAVTPCQS</sequence>
<evidence type="ECO:0000313" key="2">
    <source>
        <dbReference type="Proteomes" id="UP001292094"/>
    </source>
</evidence>
<keyword evidence="2" id="KW-1185">Reference proteome</keyword>
<dbReference type="AlphaFoldDB" id="A0AAE1U2F3"/>
<dbReference type="Proteomes" id="UP001292094">
    <property type="component" value="Unassembled WGS sequence"/>
</dbReference>
<organism evidence="1 2">
    <name type="scientific">Petrolisthes manimaculis</name>
    <dbReference type="NCBI Taxonomy" id="1843537"/>
    <lineage>
        <taxon>Eukaryota</taxon>
        <taxon>Metazoa</taxon>
        <taxon>Ecdysozoa</taxon>
        <taxon>Arthropoda</taxon>
        <taxon>Crustacea</taxon>
        <taxon>Multicrustacea</taxon>
        <taxon>Malacostraca</taxon>
        <taxon>Eumalacostraca</taxon>
        <taxon>Eucarida</taxon>
        <taxon>Decapoda</taxon>
        <taxon>Pleocyemata</taxon>
        <taxon>Anomura</taxon>
        <taxon>Galatheoidea</taxon>
        <taxon>Porcellanidae</taxon>
        <taxon>Petrolisthes</taxon>
    </lineage>
</organism>
<gene>
    <name evidence="1" type="ORF">Pmani_024334</name>
</gene>
<name>A0AAE1U2F3_9EUCA</name>
<proteinExistence type="predicted"/>
<evidence type="ECO:0000313" key="1">
    <source>
        <dbReference type="EMBL" id="KAK4303664.1"/>
    </source>
</evidence>
<protein>
    <submittedName>
        <fullName evidence="1">Uncharacterized protein</fullName>
    </submittedName>
</protein>
<reference evidence="1" key="1">
    <citation type="submission" date="2023-11" db="EMBL/GenBank/DDBJ databases">
        <title>Genome assemblies of two species of porcelain crab, Petrolisthes cinctipes and Petrolisthes manimaculis (Anomura: Porcellanidae).</title>
        <authorList>
            <person name="Angst P."/>
        </authorList>
    </citation>
    <scope>NUCLEOTIDE SEQUENCE</scope>
    <source>
        <strain evidence="1">PB745_02</strain>
        <tissue evidence="1">Gill</tissue>
    </source>
</reference>